<dbReference type="GO" id="GO:0051537">
    <property type="term" value="F:2 iron, 2 sulfur cluster binding"/>
    <property type="evidence" value="ECO:0007669"/>
    <property type="project" value="UniProtKB-KW"/>
</dbReference>
<dbReference type="STRING" id="1123367.GCA_000621305_02691"/>
<evidence type="ECO:0000313" key="7">
    <source>
        <dbReference type="Proteomes" id="UP000013232"/>
    </source>
</evidence>
<dbReference type="PROSITE" id="PS51296">
    <property type="entry name" value="RIESKE"/>
    <property type="match status" value="1"/>
</dbReference>
<dbReference type="RefSeq" id="WP_004342327.1">
    <property type="nucleotide sequence ID" value="NZ_AMXE01000072.1"/>
</dbReference>
<proteinExistence type="predicted"/>
<evidence type="ECO:0000313" key="6">
    <source>
        <dbReference type="EMBL" id="ENO85559.1"/>
    </source>
</evidence>
<dbReference type="Proteomes" id="UP000013232">
    <property type="component" value="Unassembled WGS sequence"/>
</dbReference>
<name>N6Z059_THAL4</name>
<dbReference type="SUPFAM" id="SSF50022">
    <property type="entry name" value="ISP domain"/>
    <property type="match status" value="1"/>
</dbReference>
<organism evidence="6 7">
    <name type="scientific">Thauera linaloolentis (strain DSM 12138 / JCM 21573 / CCUG 41526 / CIP 105981 / IAM 15112 / NBRC 102519 / 47Lol)</name>
    <dbReference type="NCBI Taxonomy" id="1123367"/>
    <lineage>
        <taxon>Bacteria</taxon>
        <taxon>Pseudomonadati</taxon>
        <taxon>Pseudomonadota</taxon>
        <taxon>Betaproteobacteria</taxon>
        <taxon>Rhodocyclales</taxon>
        <taxon>Zoogloeaceae</taxon>
        <taxon>Thauera</taxon>
    </lineage>
</organism>
<keyword evidence="4" id="KW-0411">Iron-sulfur</keyword>
<dbReference type="Pfam" id="PF00355">
    <property type="entry name" value="Rieske"/>
    <property type="match status" value="1"/>
</dbReference>
<keyword evidence="2" id="KW-0479">Metal-binding</keyword>
<dbReference type="EMBL" id="AMXE01000072">
    <property type="protein sequence ID" value="ENO85559.1"/>
    <property type="molecule type" value="Genomic_DNA"/>
</dbReference>
<dbReference type="PANTHER" id="PTHR21496">
    <property type="entry name" value="FERREDOXIN-RELATED"/>
    <property type="match status" value="1"/>
</dbReference>
<evidence type="ECO:0000256" key="1">
    <source>
        <dbReference type="ARBA" id="ARBA00022714"/>
    </source>
</evidence>
<dbReference type="AlphaFoldDB" id="N6Z059"/>
<dbReference type="eggNOG" id="COG2146">
    <property type="taxonomic scope" value="Bacteria"/>
</dbReference>
<gene>
    <name evidence="6" type="ORF">C666_15045</name>
</gene>
<sequence>MDQTFHPLLDCAELPPGASKGFRIDGHDILVGNAAGEFFAVQNRCTHQNAPLEGGRIRNGLIACPMHGVMFDVRTGCGRGQMGRVPLRVYALRVIDGRIEVSLDAAPATTA</sequence>
<protein>
    <submittedName>
        <fullName evidence="6">Rieske (2Fe-2S) domain-containing protein</fullName>
    </submittedName>
</protein>
<keyword evidence="3" id="KW-0408">Iron</keyword>
<evidence type="ECO:0000259" key="5">
    <source>
        <dbReference type="PROSITE" id="PS51296"/>
    </source>
</evidence>
<dbReference type="GO" id="GO:0046872">
    <property type="term" value="F:metal ion binding"/>
    <property type="evidence" value="ECO:0007669"/>
    <property type="project" value="UniProtKB-KW"/>
</dbReference>
<evidence type="ECO:0000256" key="3">
    <source>
        <dbReference type="ARBA" id="ARBA00023004"/>
    </source>
</evidence>
<comment type="caution">
    <text evidence="6">The sequence shown here is derived from an EMBL/GenBank/DDBJ whole genome shotgun (WGS) entry which is preliminary data.</text>
</comment>
<dbReference type="PANTHER" id="PTHR21496:SF23">
    <property type="entry name" value="3-PHENYLPROPIONATE_CINNAMIC ACID DIOXYGENASE FERREDOXIN SUBUNIT"/>
    <property type="match status" value="1"/>
</dbReference>
<reference evidence="6 7" key="1">
    <citation type="submission" date="2012-09" db="EMBL/GenBank/DDBJ databases">
        <title>Draft Genome Sequences of 6 Strains from Genus Thauera.</title>
        <authorList>
            <person name="Liu B."/>
            <person name="Shapleigh J.P."/>
            <person name="Frostegard A.H."/>
        </authorList>
    </citation>
    <scope>NUCLEOTIDE SEQUENCE [LARGE SCALE GENOMIC DNA]</scope>
    <source>
        <strain evidence="7">47Lol / DSM 12138</strain>
    </source>
</reference>
<evidence type="ECO:0000256" key="4">
    <source>
        <dbReference type="ARBA" id="ARBA00023014"/>
    </source>
</evidence>
<dbReference type="InterPro" id="IPR017941">
    <property type="entry name" value="Rieske_2Fe-2S"/>
</dbReference>
<dbReference type="Gene3D" id="2.102.10.10">
    <property type="entry name" value="Rieske [2Fe-2S] iron-sulphur domain"/>
    <property type="match status" value="1"/>
</dbReference>
<dbReference type="OrthoDB" id="9790995at2"/>
<evidence type="ECO:0000256" key="2">
    <source>
        <dbReference type="ARBA" id="ARBA00022723"/>
    </source>
</evidence>
<dbReference type="InterPro" id="IPR036922">
    <property type="entry name" value="Rieske_2Fe-2S_sf"/>
</dbReference>
<feature type="domain" description="Rieske" evidence="5">
    <location>
        <begin position="6"/>
        <end position="101"/>
    </location>
</feature>
<accession>N6Z059</accession>
<keyword evidence="1" id="KW-0001">2Fe-2S</keyword>
<keyword evidence="7" id="KW-1185">Reference proteome</keyword>